<keyword evidence="7" id="KW-1185">Reference proteome</keyword>
<evidence type="ECO:0000256" key="2">
    <source>
        <dbReference type="ARBA" id="ARBA00022448"/>
    </source>
</evidence>
<protein>
    <submittedName>
        <fullName evidence="6">Arabinogalactan oligomer/maltooligosaccharide transport system substrate-binding protein</fullName>
    </submittedName>
</protein>
<comment type="caution">
    <text evidence="6">The sequence shown here is derived from an EMBL/GenBank/DDBJ whole genome shotgun (WGS) entry which is preliminary data.</text>
</comment>
<dbReference type="EMBL" id="QRDZ01000002">
    <property type="protein sequence ID" value="RED87825.1"/>
    <property type="molecule type" value="Genomic_DNA"/>
</dbReference>
<dbReference type="Pfam" id="PF13416">
    <property type="entry name" value="SBP_bac_8"/>
    <property type="match status" value="1"/>
</dbReference>
<name>A0A3D9KPF1_9BACL</name>
<sequence length="445" mass="47728">MKKVYASTLLTMALLLSACGANNGNNGGSDASSSPSSSAPAATESASSAPSEQAGEEEYAPEEGAKLVVWYSASEKALIDEAAKAFKEKYGIDIEYQDVGPDKSIEKMITDAPAGVGADVFLAVHDRLGSAVQAGVVLPNDLHEEESKANNSDKSVEAWSIDGQLYGYPMSVETTAVFYNKDLFADTNGEAPKDWNGVIEFAKKFNDAKAQKYAYMWEVGNGYWSWGFFGGYDGYVFGKDGTDASDIGLNSAGSVEAAKFFGSLKEQILPITAADIKADIKTSLFNEGKLAMNVSGPWQTGEFKKSVANLGVMEYPTLPNGKPMMPFSGVKGFLVNAYSQYPIAAKLFAELVSSEEFQAKNFELFGSLPSNKNVAASDKVSGDPFASVFLKQFDNSTPMPKIAEMNAFWSTHEAALASLWNDKADPQATMDDWAKKVKDAIASSQ</sequence>
<evidence type="ECO:0000256" key="5">
    <source>
        <dbReference type="SAM" id="SignalP"/>
    </source>
</evidence>
<keyword evidence="3 5" id="KW-0732">Signal</keyword>
<reference evidence="6 7" key="1">
    <citation type="submission" date="2018-07" db="EMBL/GenBank/DDBJ databases">
        <title>Genomic Encyclopedia of Type Strains, Phase III (KMG-III): the genomes of soil and plant-associated and newly described type strains.</title>
        <authorList>
            <person name="Whitman W."/>
        </authorList>
    </citation>
    <scope>NUCLEOTIDE SEQUENCE [LARGE SCALE GENOMIC DNA]</scope>
    <source>
        <strain evidence="6 7">CECT 7287</strain>
    </source>
</reference>
<dbReference type="Proteomes" id="UP000256977">
    <property type="component" value="Unassembled WGS sequence"/>
</dbReference>
<dbReference type="CDD" id="cd13586">
    <property type="entry name" value="PBP2_Maltose_binding_like"/>
    <property type="match status" value="1"/>
</dbReference>
<organism evidence="6 7">
    <name type="scientific">Cohnella phaseoli</name>
    <dbReference type="NCBI Taxonomy" id="456490"/>
    <lineage>
        <taxon>Bacteria</taxon>
        <taxon>Bacillati</taxon>
        <taxon>Bacillota</taxon>
        <taxon>Bacilli</taxon>
        <taxon>Bacillales</taxon>
        <taxon>Paenibacillaceae</taxon>
        <taxon>Cohnella</taxon>
    </lineage>
</organism>
<evidence type="ECO:0000256" key="4">
    <source>
        <dbReference type="SAM" id="MobiDB-lite"/>
    </source>
</evidence>
<dbReference type="AlphaFoldDB" id="A0A3D9KPF1"/>
<feature type="compositionally biased region" description="Low complexity" evidence="4">
    <location>
        <begin position="26"/>
        <end position="53"/>
    </location>
</feature>
<dbReference type="RefSeq" id="WP_116059209.1">
    <property type="nucleotide sequence ID" value="NZ_QRDZ01000002.1"/>
</dbReference>
<dbReference type="PROSITE" id="PS51257">
    <property type="entry name" value="PROKAR_LIPOPROTEIN"/>
    <property type="match status" value="1"/>
</dbReference>
<accession>A0A3D9KPF1</accession>
<keyword evidence="2" id="KW-0813">Transport</keyword>
<gene>
    <name evidence="6" type="ORF">DFP98_102307</name>
</gene>
<dbReference type="GO" id="GO:0055085">
    <property type="term" value="P:transmembrane transport"/>
    <property type="evidence" value="ECO:0007669"/>
    <property type="project" value="InterPro"/>
</dbReference>
<dbReference type="GO" id="GO:0042956">
    <property type="term" value="P:maltodextrin transmembrane transport"/>
    <property type="evidence" value="ECO:0007669"/>
    <property type="project" value="TreeGrafter"/>
</dbReference>
<dbReference type="PANTHER" id="PTHR30061">
    <property type="entry name" value="MALTOSE-BINDING PERIPLASMIC PROTEIN"/>
    <property type="match status" value="1"/>
</dbReference>
<proteinExistence type="inferred from homology"/>
<evidence type="ECO:0000256" key="1">
    <source>
        <dbReference type="ARBA" id="ARBA00008520"/>
    </source>
</evidence>
<evidence type="ECO:0000313" key="7">
    <source>
        <dbReference type="Proteomes" id="UP000256977"/>
    </source>
</evidence>
<dbReference type="InterPro" id="IPR006061">
    <property type="entry name" value="SBP_1_CS"/>
</dbReference>
<dbReference type="GO" id="GO:0015768">
    <property type="term" value="P:maltose transport"/>
    <property type="evidence" value="ECO:0007669"/>
    <property type="project" value="TreeGrafter"/>
</dbReference>
<feature type="chain" id="PRO_5038398171" evidence="5">
    <location>
        <begin position="24"/>
        <end position="445"/>
    </location>
</feature>
<feature type="region of interest" description="Disordered" evidence="4">
    <location>
        <begin position="26"/>
        <end position="61"/>
    </location>
</feature>
<dbReference type="Gene3D" id="3.40.190.10">
    <property type="entry name" value="Periplasmic binding protein-like II"/>
    <property type="match status" value="2"/>
</dbReference>
<evidence type="ECO:0000256" key="3">
    <source>
        <dbReference type="ARBA" id="ARBA00022729"/>
    </source>
</evidence>
<dbReference type="PROSITE" id="PS01037">
    <property type="entry name" value="SBP_BACTERIAL_1"/>
    <property type="match status" value="1"/>
</dbReference>
<dbReference type="GO" id="GO:0055052">
    <property type="term" value="C:ATP-binding cassette (ABC) transporter complex, substrate-binding subunit-containing"/>
    <property type="evidence" value="ECO:0007669"/>
    <property type="project" value="TreeGrafter"/>
</dbReference>
<evidence type="ECO:0000313" key="6">
    <source>
        <dbReference type="EMBL" id="RED87825.1"/>
    </source>
</evidence>
<comment type="similarity">
    <text evidence="1">Belongs to the bacterial solute-binding protein 1 family.</text>
</comment>
<dbReference type="InterPro" id="IPR006059">
    <property type="entry name" value="SBP"/>
</dbReference>
<dbReference type="GO" id="GO:1901982">
    <property type="term" value="F:maltose binding"/>
    <property type="evidence" value="ECO:0007669"/>
    <property type="project" value="TreeGrafter"/>
</dbReference>
<dbReference type="OrthoDB" id="9766758at2"/>
<dbReference type="SUPFAM" id="SSF53850">
    <property type="entry name" value="Periplasmic binding protein-like II"/>
    <property type="match status" value="1"/>
</dbReference>
<feature type="signal peptide" evidence="5">
    <location>
        <begin position="1"/>
        <end position="23"/>
    </location>
</feature>
<dbReference type="PANTHER" id="PTHR30061:SF50">
    <property type="entry name" value="MALTOSE_MALTODEXTRIN-BINDING PERIPLASMIC PROTEIN"/>
    <property type="match status" value="1"/>
</dbReference>